<dbReference type="EMBL" id="AFHG01000044">
    <property type="protein sequence ID" value="EGK71867.1"/>
    <property type="molecule type" value="Genomic_DNA"/>
</dbReference>
<evidence type="ECO:0000313" key="1">
    <source>
        <dbReference type="EMBL" id="EGK71867.1"/>
    </source>
</evidence>
<gene>
    <name evidence="1" type="ORF">METUNv1_01644</name>
</gene>
<dbReference type="AlphaFoldDB" id="F5RC04"/>
<dbReference type="InterPro" id="IPR045445">
    <property type="entry name" value="DUF6502"/>
</dbReference>
<sequence length="266" mass="29450">MTRTLRTVLRPVVRLMLSKGVTLPLAVELMKRVFVQVALEESATDKPVTDSRVSLLTGVHRKDVKRLRNLPNAHADLPRTVSLGAQLVSLWTRRAPWVDEHGEPRPLPRLASAGGDLSFDALVAAVSKDIRARPVLDEWLRLGVARLTDQDEVVLNAAAFVPQEGFEEKLSYLALHVGDHAMAAVENTLGRSDPWFERSVHYRGLSGADVEALRARASELGMKALQTLNGEVKDEVSVADADAVNRRFTFGVYFYADDDERSEETS</sequence>
<proteinExistence type="predicted"/>
<dbReference type="eggNOG" id="COG5281">
    <property type="taxonomic scope" value="Bacteria"/>
</dbReference>
<accession>F5RC04</accession>
<dbReference type="Proteomes" id="UP000005019">
    <property type="component" value="Unassembled WGS sequence"/>
</dbReference>
<organism evidence="1 2">
    <name type="scientific">Methyloversatilis universalis (strain ATCC BAA-1314 / DSM 25237 / JCM 13912 / CCUG 52030 / FAM5)</name>
    <dbReference type="NCBI Taxonomy" id="1000565"/>
    <lineage>
        <taxon>Bacteria</taxon>
        <taxon>Pseudomonadati</taxon>
        <taxon>Pseudomonadota</taxon>
        <taxon>Betaproteobacteria</taxon>
        <taxon>Nitrosomonadales</taxon>
        <taxon>Sterolibacteriaceae</taxon>
        <taxon>Methyloversatilis</taxon>
    </lineage>
</organism>
<protein>
    <submittedName>
        <fullName evidence="1">Uncharacterized protein</fullName>
    </submittedName>
</protein>
<evidence type="ECO:0000313" key="2">
    <source>
        <dbReference type="Proteomes" id="UP000005019"/>
    </source>
</evidence>
<keyword evidence="2" id="KW-1185">Reference proteome</keyword>
<comment type="caution">
    <text evidence="1">The sequence shown here is derived from an EMBL/GenBank/DDBJ whole genome shotgun (WGS) entry which is preliminary data.</text>
</comment>
<name>F5RC04_METUF</name>
<dbReference type="Pfam" id="PF20112">
    <property type="entry name" value="DUF6502"/>
    <property type="match status" value="1"/>
</dbReference>
<dbReference type="STRING" id="1000565.METUNv1_01644"/>
<reference evidence="1 2" key="1">
    <citation type="journal article" date="2011" name="J. Bacteriol.">
        <title>Genome sequence of Methyloversatilis universalis FAM5T, a methylotrophic representative of the order Rhodocyclales.</title>
        <authorList>
            <person name="Kittichotirat W."/>
            <person name="Good N.M."/>
            <person name="Hall R."/>
            <person name="Bringel F."/>
            <person name="Lajus A."/>
            <person name="Medigue C."/>
            <person name="Smalley N.E."/>
            <person name="Beck D."/>
            <person name="Bumgarner R."/>
            <person name="Vuilleumier S."/>
            <person name="Kalyuzhnaya M.G."/>
        </authorList>
    </citation>
    <scope>NUCLEOTIDE SEQUENCE [LARGE SCALE GENOMIC DNA]</scope>
    <source>
        <strain evidence="2">ATCC BAA-1314 / JCM 13912 / FAM5</strain>
    </source>
</reference>